<dbReference type="Pfam" id="PF03682">
    <property type="entry name" value="UPF0158"/>
    <property type="match status" value="1"/>
</dbReference>
<keyword evidence="2" id="KW-1185">Reference proteome</keyword>
<sequence>MRTLTLDLDLDTLTQLINGRETLEHWLDMEAGTVLSLSPEDQGSDERQQVQLNPDRYARVPNLDMAQRVAMRESFLFTLNDLNAHPLLSAALTGRKPLKAFDYEIDYFPALRQQWQEYEQKQLREYALNWLFELGLEPAPDKLPLDPRGIPRDILRRLTRSA</sequence>
<accession>A0A1I1WVS1</accession>
<dbReference type="Proteomes" id="UP000243950">
    <property type="component" value="Unassembled WGS sequence"/>
</dbReference>
<dbReference type="EMBL" id="FOMO01000006">
    <property type="protein sequence ID" value="SFD98468.1"/>
    <property type="molecule type" value="Genomic_DNA"/>
</dbReference>
<evidence type="ECO:0000313" key="1">
    <source>
        <dbReference type="EMBL" id="SFD98468.1"/>
    </source>
</evidence>
<proteinExistence type="predicted"/>
<dbReference type="InterPro" id="IPR005361">
    <property type="entry name" value="UPF0158"/>
</dbReference>
<reference evidence="2" key="1">
    <citation type="submission" date="2016-10" db="EMBL/GenBank/DDBJ databases">
        <authorList>
            <person name="Varghese N."/>
            <person name="Submissions S."/>
        </authorList>
    </citation>
    <scope>NUCLEOTIDE SEQUENCE [LARGE SCALE GENOMIC DNA]</scope>
    <source>
        <strain evidence="2">JCM 2783</strain>
    </source>
</reference>
<protein>
    <submittedName>
        <fullName evidence="1">Uncharacterized protein</fullName>
    </submittedName>
</protein>
<name>A0A1I1WVS1_PSEOC</name>
<gene>
    <name evidence="1" type="ORF">SAMN05216372_106212</name>
</gene>
<evidence type="ECO:0000313" key="2">
    <source>
        <dbReference type="Proteomes" id="UP000243950"/>
    </source>
</evidence>
<dbReference type="RefSeq" id="WP_093505472.1">
    <property type="nucleotide sequence ID" value="NZ_BSSG01000006.1"/>
</dbReference>
<dbReference type="AlphaFoldDB" id="A0A1I1WVS1"/>
<organism evidence="1 2">
    <name type="scientific">Pseudomonas straminea</name>
    <dbReference type="NCBI Taxonomy" id="47882"/>
    <lineage>
        <taxon>Bacteria</taxon>
        <taxon>Pseudomonadati</taxon>
        <taxon>Pseudomonadota</taxon>
        <taxon>Gammaproteobacteria</taxon>
        <taxon>Pseudomonadales</taxon>
        <taxon>Pseudomonadaceae</taxon>
        <taxon>Phytopseudomonas</taxon>
    </lineage>
</organism>